<reference evidence="1 2" key="1">
    <citation type="submission" date="2007-08" db="EMBL/GenBank/DDBJ databases">
        <authorList>
            <consortium name="The Citrobacter koseri Genome Sequencing Project"/>
            <person name="McClelland M."/>
            <person name="Sanderson E.K."/>
            <person name="Porwollik S."/>
            <person name="Spieth J."/>
            <person name="Clifton W.S."/>
            <person name="Latreille P."/>
            <person name="Courtney L."/>
            <person name="Wang C."/>
            <person name="Pepin K."/>
            <person name="Bhonagiri V."/>
            <person name="Nash W."/>
            <person name="Johnson M."/>
            <person name="Thiruvilangam P."/>
            <person name="Wilson R."/>
        </authorList>
    </citation>
    <scope>NUCLEOTIDE SEQUENCE [LARGE SCALE GENOMIC DNA]</scope>
    <source>
        <strain evidence="2">ATCC BAA-895 / CDC 4225-83 / SGSC4696</strain>
    </source>
</reference>
<accession>A8AG70</accession>
<name>A8AG70_CITK8</name>
<dbReference type="EMBL" id="CP000822">
    <property type="protein sequence ID" value="ABV12483.1"/>
    <property type="molecule type" value="Genomic_DNA"/>
</dbReference>
<dbReference type="STRING" id="290338.CKO_01346"/>
<evidence type="ECO:0000313" key="1">
    <source>
        <dbReference type="EMBL" id="ABV12483.1"/>
    </source>
</evidence>
<keyword evidence="2" id="KW-1185">Reference proteome</keyword>
<dbReference type="HOGENOM" id="CLU_3231452_0_0_6"/>
<dbReference type="KEGG" id="cko:CKO_01346"/>
<gene>
    <name evidence="1" type="ordered locus">CKO_01346</name>
</gene>
<protein>
    <submittedName>
        <fullName evidence="1">Uncharacterized protein</fullName>
    </submittedName>
</protein>
<dbReference type="Proteomes" id="UP000008148">
    <property type="component" value="Chromosome"/>
</dbReference>
<proteinExistence type="predicted"/>
<organism evidence="1 2">
    <name type="scientific">Citrobacter koseri (strain ATCC BAA-895 / CDC 4225-83 / SGSC4696)</name>
    <dbReference type="NCBI Taxonomy" id="290338"/>
    <lineage>
        <taxon>Bacteria</taxon>
        <taxon>Pseudomonadati</taxon>
        <taxon>Pseudomonadota</taxon>
        <taxon>Gammaproteobacteria</taxon>
        <taxon>Enterobacterales</taxon>
        <taxon>Enterobacteriaceae</taxon>
        <taxon>Citrobacter</taxon>
    </lineage>
</organism>
<dbReference type="AlphaFoldDB" id="A8AG70"/>
<sequence length="43" mass="5050">MVTQRYFGSVYNRRVNPSRLILRCGYWVKSMTKCSFFGVIAVD</sequence>
<evidence type="ECO:0000313" key="2">
    <source>
        <dbReference type="Proteomes" id="UP000008148"/>
    </source>
</evidence>